<dbReference type="GO" id="GO:0003676">
    <property type="term" value="F:nucleic acid binding"/>
    <property type="evidence" value="ECO:0007669"/>
    <property type="project" value="InterPro"/>
</dbReference>
<accession>A0A165GUY4</accession>
<dbReference type="InterPro" id="IPR012337">
    <property type="entry name" value="RNaseH-like_sf"/>
</dbReference>
<evidence type="ECO:0008006" key="3">
    <source>
        <dbReference type="Google" id="ProtNLM"/>
    </source>
</evidence>
<keyword evidence="2" id="KW-1185">Reference proteome</keyword>
<dbReference type="Gene3D" id="3.30.420.10">
    <property type="entry name" value="Ribonuclease H-like superfamily/Ribonuclease H"/>
    <property type="match status" value="1"/>
</dbReference>
<feature type="non-terminal residue" evidence="1">
    <location>
        <position position="1"/>
    </location>
</feature>
<sequence length="64" mass="7248">SKGYRYIAQARCSLSSYPEFRVLRHETGRALADFLFENVICRWGQIGKIVTDNGTPWVAAVSEL</sequence>
<organism evidence="1 2">
    <name type="scientific">Calocera cornea HHB12733</name>
    <dbReference type="NCBI Taxonomy" id="1353952"/>
    <lineage>
        <taxon>Eukaryota</taxon>
        <taxon>Fungi</taxon>
        <taxon>Dikarya</taxon>
        <taxon>Basidiomycota</taxon>
        <taxon>Agaricomycotina</taxon>
        <taxon>Dacrymycetes</taxon>
        <taxon>Dacrymycetales</taxon>
        <taxon>Dacrymycetaceae</taxon>
        <taxon>Calocera</taxon>
    </lineage>
</organism>
<dbReference type="InterPro" id="IPR036397">
    <property type="entry name" value="RNaseH_sf"/>
</dbReference>
<evidence type="ECO:0000313" key="2">
    <source>
        <dbReference type="Proteomes" id="UP000076842"/>
    </source>
</evidence>
<dbReference type="EMBL" id="KV423950">
    <property type="protein sequence ID" value="KZT58513.1"/>
    <property type="molecule type" value="Genomic_DNA"/>
</dbReference>
<protein>
    <recommendedName>
        <fullName evidence="3">Integrase catalytic domain-containing protein</fullName>
    </recommendedName>
</protein>
<gene>
    <name evidence="1" type="ORF">CALCODRAFT_410961</name>
</gene>
<reference evidence="1 2" key="1">
    <citation type="journal article" date="2016" name="Mol. Biol. Evol.">
        <title>Comparative Genomics of Early-Diverging Mushroom-Forming Fungi Provides Insights into the Origins of Lignocellulose Decay Capabilities.</title>
        <authorList>
            <person name="Nagy L.G."/>
            <person name="Riley R."/>
            <person name="Tritt A."/>
            <person name="Adam C."/>
            <person name="Daum C."/>
            <person name="Floudas D."/>
            <person name="Sun H."/>
            <person name="Yadav J.S."/>
            <person name="Pangilinan J."/>
            <person name="Larsson K.H."/>
            <person name="Matsuura K."/>
            <person name="Barry K."/>
            <person name="Labutti K."/>
            <person name="Kuo R."/>
            <person name="Ohm R.A."/>
            <person name="Bhattacharya S.S."/>
            <person name="Shirouzu T."/>
            <person name="Yoshinaga Y."/>
            <person name="Martin F.M."/>
            <person name="Grigoriev I.V."/>
            <person name="Hibbett D.S."/>
        </authorList>
    </citation>
    <scope>NUCLEOTIDE SEQUENCE [LARGE SCALE GENOMIC DNA]</scope>
    <source>
        <strain evidence="1 2">HHB12733</strain>
    </source>
</reference>
<dbReference type="Proteomes" id="UP000076842">
    <property type="component" value="Unassembled WGS sequence"/>
</dbReference>
<dbReference type="OrthoDB" id="446925at2759"/>
<name>A0A165GUY4_9BASI</name>
<dbReference type="AlphaFoldDB" id="A0A165GUY4"/>
<feature type="non-terminal residue" evidence="1">
    <location>
        <position position="64"/>
    </location>
</feature>
<proteinExistence type="predicted"/>
<evidence type="ECO:0000313" key="1">
    <source>
        <dbReference type="EMBL" id="KZT58513.1"/>
    </source>
</evidence>
<dbReference type="SUPFAM" id="SSF53098">
    <property type="entry name" value="Ribonuclease H-like"/>
    <property type="match status" value="1"/>
</dbReference>
<dbReference type="InParanoid" id="A0A165GUY4"/>